<keyword evidence="3" id="KW-1185">Reference proteome</keyword>
<evidence type="ECO:0000313" key="2">
    <source>
        <dbReference type="EMBL" id="MBR9652383.1"/>
    </source>
</evidence>
<evidence type="ECO:0000313" key="3">
    <source>
        <dbReference type="Proteomes" id="UP001195941"/>
    </source>
</evidence>
<protein>
    <submittedName>
        <fullName evidence="2">Class I SAM-dependent methyltransferase</fullName>
    </submittedName>
</protein>
<name>A0ABS5HUY4_9RHOB</name>
<dbReference type="Proteomes" id="UP001195941">
    <property type="component" value="Unassembled WGS sequence"/>
</dbReference>
<dbReference type="GO" id="GO:0032259">
    <property type="term" value="P:methylation"/>
    <property type="evidence" value="ECO:0007669"/>
    <property type="project" value="UniProtKB-KW"/>
</dbReference>
<sequence length="269" mass="28755">MSPKTAKPVAFADRYQSVLVPVIFEHWARELIRRSAPQAGEHVLDLACGTGVVTREVAKLGLNLGSQVAVDHSADMLKVARRLGSPDAHDIEWLQAAVGALPFEDGRFDLAYCQQALQFFPDRLAALGELHRVMKKGGRVAFCVQQGLAVNPMLRAQARALDKHVGEGAGSAVRAICGLPDGDELRSLFEDAGFTDIEVESVTLSLHHPDARAFAAGAMGGMHTGDKLSGLDGDRIDAAIEEFLTGLGDCYDGTAMRFPHVSNVVLATA</sequence>
<dbReference type="InterPro" id="IPR004033">
    <property type="entry name" value="UbiE/COQ5_MeTrFase"/>
</dbReference>
<keyword evidence="2" id="KW-0489">Methyltransferase</keyword>
<accession>A0ABS5HUY4</accession>
<keyword evidence="1" id="KW-0474">Menaquinone biosynthesis</keyword>
<keyword evidence="2" id="KW-0808">Transferase</keyword>
<proteinExistence type="predicted"/>
<dbReference type="EMBL" id="JADMKU010000014">
    <property type="protein sequence ID" value="MBR9652383.1"/>
    <property type="molecule type" value="Genomic_DNA"/>
</dbReference>
<organism evidence="2 3">
    <name type="scientific">Thalassovita aquimarina</name>
    <dbReference type="NCBI Taxonomy" id="2785917"/>
    <lineage>
        <taxon>Bacteria</taxon>
        <taxon>Pseudomonadati</taxon>
        <taxon>Pseudomonadota</taxon>
        <taxon>Alphaproteobacteria</taxon>
        <taxon>Rhodobacterales</taxon>
        <taxon>Roseobacteraceae</taxon>
        <taxon>Thalassovita</taxon>
    </lineage>
</organism>
<dbReference type="InterPro" id="IPR029063">
    <property type="entry name" value="SAM-dependent_MTases_sf"/>
</dbReference>
<dbReference type="PROSITE" id="PS51608">
    <property type="entry name" value="SAM_MT_UBIE"/>
    <property type="match status" value="1"/>
</dbReference>
<dbReference type="PANTHER" id="PTHR43591">
    <property type="entry name" value="METHYLTRANSFERASE"/>
    <property type="match status" value="1"/>
</dbReference>
<dbReference type="SUPFAM" id="SSF53335">
    <property type="entry name" value="S-adenosyl-L-methionine-dependent methyltransferases"/>
    <property type="match status" value="1"/>
</dbReference>
<dbReference type="CDD" id="cd02440">
    <property type="entry name" value="AdoMet_MTases"/>
    <property type="match status" value="1"/>
</dbReference>
<evidence type="ECO:0000256" key="1">
    <source>
        <dbReference type="ARBA" id="ARBA00022428"/>
    </source>
</evidence>
<dbReference type="Pfam" id="PF01209">
    <property type="entry name" value="Ubie_methyltran"/>
    <property type="match status" value="1"/>
</dbReference>
<reference evidence="2 3" key="1">
    <citation type="journal article" date="2021" name="Arch. Microbiol.">
        <title>Thalassobius aquimarinus sp. nov., isolated from the Sea of Japan seashore.</title>
        <authorList>
            <person name="Kurilenko V.V."/>
            <person name="Romanenko L.A."/>
            <person name="Chernysheva N.Y."/>
            <person name="Velansky P.V."/>
            <person name="Tekutyeva L.A."/>
            <person name="Isaeva M.P."/>
            <person name="Mikhailov V.V."/>
        </authorList>
    </citation>
    <scope>NUCLEOTIDE SEQUENCE [LARGE SCALE GENOMIC DNA]</scope>
    <source>
        <strain evidence="2 3">KMM 8518</strain>
    </source>
</reference>
<gene>
    <name evidence="2" type="ORF">IT775_14790</name>
</gene>
<comment type="caution">
    <text evidence="2">The sequence shown here is derived from an EMBL/GenBank/DDBJ whole genome shotgun (WGS) entry which is preliminary data.</text>
</comment>
<dbReference type="GO" id="GO:0008168">
    <property type="term" value="F:methyltransferase activity"/>
    <property type="evidence" value="ECO:0007669"/>
    <property type="project" value="UniProtKB-KW"/>
</dbReference>
<dbReference type="Gene3D" id="3.40.50.150">
    <property type="entry name" value="Vaccinia Virus protein VP39"/>
    <property type="match status" value="1"/>
</dbReference>
<dbReference type="RefSeq" id="WP_212701899.1">
    <property type="nucleotide sequence ID" value="NZ_JADMKU010000014.1"/>
</dbReference>